<sequence length="184" mass="21032">MCFLGQTTQGVYRSDPLDGIHPDAINRYYGVHGPHSDRHRNQTGAGHASDDDEGSDRSSDEGDPDDVEVVLENRIGQDQERNIRHAPIKVARHESPFDNAEQEVLFMVLLRDVFELGELPEHYGVRDEEWETDDYPEMEIIRPGTRGKEIPIVLLRDEWFPRAVKWVQALDVMSRVLSQVEADA</sequence>
<dbReference type="AlphaFoldDB" id="A0AAD7D982"/>
<dbReference type="Proteomes" id="UP001221757">
    <property type="component" value="Unassembled WGS sequence"/>
</dbReference>
<comment type="caution">
    <text evidence="2">The sequence shown here is derived from an EMBL/GenBank/DDBJ whole genome shotgun (WGS) entry which is preliminary data.</text>
</comment>
<accession>A0AAD7D982</accession>
<dbReference type="EMBL" id="JARKIE010000102">
    <property type="protein sequence ID" value="KAJ7685825.1"/>
    <property type="molecule type" value="Genomic_DNA"/>
</dbReference>
<protein>
    <submittedName>
        <fullName evidence="2">Uncharacterized protein</fullName>
    </submittedName>
</protein>
<keyword evidence="3" id="KW-1185">Reference proteome</keyword>
<evidence type="ECO:0000313" key="2">
    <source>
        <dbReference type="EMBL" id="KAJ7685825.1"/>
    </source>
</evidence>
<evidence type="ECO:0000256" key="1">
    <source>
        <dbReference type="SAM" id="MobiDB-lite"/>
    </source>
</evidence>
<evidence type="ECO:0000313" key="3">
    <source>
        <dbReference type="Proteomes" id="UP001221757"/>
    </source>
</evidence>
<reference evidence="2" key="1">
    <citation type="submission" date="2023-03" db="EMBL/GenBank/DDBJ databases">
        <title>Massive genome expansion in bonnet fungi (Mycena s.s.) driven by repeated elements and novel gene families across ecological guilds.</title>
        <authorList>
            <consortium name="Lawrence Berkeley National Laboratory"/>
            <person name="Harder C.B."/>
            <person name="Miyauchi S."/>
            <person name="Viragh M."/>
            <person name="Kuo A."/>
            <person name="Thoen E."/>
            <person name="Andreopoulos B."/>
            <person name="Lu D."/>
            <person name="Skrede I."/>
            <person name="Drula E."/>
            <person name="Henrissat B."/>
            <person name="Morin E."/>
            <person name="Kohler A."/>
            <person name="Barry K."/>
            <person name="LaButti K."/>
            <person name="Morin E."/>
            <person name="Salamov A."/>
            <person name="Lipzen A."/>
            <person name="Mereny Z."/>
            <person name="Hegedus B."/>
            <person name="Baldrian P."/>
            <person name="Stursova M."/>
            <person name="Weitz H."/>
            <person name="Taylor A."/>
            <person name="Grigoriev I.V."/>
            <person name="Nagy L.G."/>
            <person name="Martin F."/>
            <person name="Kauserud H."/>
        </authorList>
    </citation>
    <scope>NUCLEOTIDE SEQUENCE</scope>
    <source>
        <strain evidence="2">CBHHK067</strain>
    </source>
</reference>
<organism evidence="2 3">
    <name type="scientific">Mycena rosella</name>
    <name type="common">Pink bonnet</name>
    <name type="synonym">Agaricus rosellus</name>
    <dbReference type="NCBI Taxonomy" id="1033263"/>
    <lineage>
        <taxon>Eukaryota</taxon>
        <taxon>Fungi</taxon>
        <taxon>Dikarya</taxon>
        <taxon>Basidiomycota</taxon>
        <taxon>Agaricomycotina</taxon>
        <taxon>Agaricomycetes</taxon>
        <taxon>Agaricomycetidae</taxon>
        <taxon>Agaricales</taxon>
        <taxon>Marasmiineae</taxon>
        <taxon>Mycenaceae</taxon>
        <taxon>Mycena</taxon>
    </lineage>
</organism>
<proteinExistence type="predicted"/>
<gene>
    <name evidence="2" type="ORF">B0H17DRAFT_1013903</name>
</gene>
<name>A0AAD7D982_MYCRO</name>
<feature type="region of interest" description="Disordered" evidence="1">
    <location>
        <begin position="28"/>
        <end position="65"/>
    </location>
</feature>